<dbReference type="PANTHER" id="PTHR13794:SF58">
    <property type="entry name" value="MITOCHONDRIAL ENOLASE SUPERFAMILY MEMBER 1"/>
    <property type="match status" value="1"/>
</dbReference>
<dbReference type="InterPro" id="IPR029017">
    <property type="entry name" value="Enolase-like_N"/>
</dbReference>
<evidence type="ECO:0000313" key="5">
    <source>
        <dbReference type="EMBL" id="AWT60350.1"/>
    </source>
</evidence>
<dbReference type="Proteomes" id="UP000247465">
    <property type="component" value="Chromosome"/>
</dbReference>
<evidence type="ECO:0000256" key="2">
    <source>
        <dbReference type="ARBA" id="ARBA00022723"/>
    </source>
</evidence>
<dbReference type="Pfam" id="PF02746">
    <property type="entry name" value="MR_MLE_N"/>
    <property type="match status" value="1"/>
</dbReference>
<dbReference type="InterPro" id="IPR036849">
    <property type="entry name" value="Enolase-like_C_sf"/>
</dbReference>
<dbReference type="Gene3D" id="3.30.390.10">
    <property type="entry name" value="Enolase-like, N-terminal domain"/>
    <property type="match status" value="1"/>
</dbReference>
<dbReference type="SFLD" id="SFLDS00001">
    <property type="entry name" value="Enolase"/>
    <property type="match status" value="1"/>
</dbReference>
<dbReference type="EMBL" id="CP029803">
    <property type="protein sequence ID" value="AWT60350.1"/>
    <property type="molecule type" value="Genomic_DNA"/>
</dbReference>
<sequence>MVTDTRSDGPWQALDYEGYAPLPIVDLKVNMLGRLSGMQNGRPSDGLLRIITEDGIEGWCNGISVDTAIVIVKEFREHLIGRDALDRERIWHDMLMWLRMAWPPKELRGSVDIALWDIAGKHLGLPIWRLLGACRDKVPAYRTQGGTMGPEGKTIEHFVNHALQAQADGYLGSKDHCYAGPDFMIKLAEILRDEVGPDFHLMHDAVQYYDLNEAIRVGKALEENGFTWFEEPVRDQDFRSLKKLREAVGIPVVAGENFPHHIHSYGQMLAMGAVDGIKPSVVSGGITETQKLADLTNAFGADIHVQLGGSMWGFATIHANGGIENLVMLEVHENRASRIYPPIKNPLRQIDGYVRMPEGPGLGIDLDWDMVQEDTIEIIE</sequence>
<name>A0A2Z4AMK3_9BACT</name>
<dbReference type="EC" id="5.5.1.27" evidence="5"/>
<dbReference type="Pfam" id="PF13378">
    <property type="entry name" value="MR_MLE_C"/>
    <property type="match status" value="1"/>
</dbReference>
<dbReference type="InterPro" id="IPR029065">
    <property type="entry name" value="Enolase_C-like"/>
</dbReference>
<dbReference type="GO" id="GO:0000287">
    <property type="term" value="F:magnesium ion binding"/>
    <property type="evidence" value="ECO:0007669"/>
    <property type="project" value="TreeGrafter"/>
</dbReference>
<accession>A0A2Z4AMK3</accession>
<dbReference type="GO" id="GO:0016052">
    <property type="term" value="P:carbohydrate catabolic process"/>
    <property type="evidence" value="ECO:0007669"/>
    <property type="project" value="TreeGrafter"/>
</dbReference>
<keyword evidence="2" id="KW-0479">Metal-binding</keyword>
<dbReference type="GO" id="GO:0016836">
    <property type="term" value="F:hydro-lyase activity"/>
    <property type="evidence" value="ECO:0007669"/>
    <property type="project" value="TreeGrafter"/>
</dbReference>
<evidence type="ECO:0000259" key="4">
    <source>
        <dbReference type="SMART" id="SM00922"/>
    </source>
</evidence>
<evidence type="ECO:0000256" key="3">
    <source>
        <dbReference type="ARBA" id="ARBA00022842"/>
    </source>
</evidence>
<dbReference type="InterPro" id="IPR013342">
    <property type="entry name" value="Mandelate_racemase_C"/>
</dbReference>
<keyword evidence="3" id="KW-0460">Magnesium</keyword>
<dbReference type="SUPFAM" id="SSF51604">
    <property type="entry name" value="Enolase C-terminal domain-like"/>
    <property type="match status" value="1"/>
</dbReference>
<protein>
    <submittedName>
        <fullName evidence="5">D-galactarolactone cycloisomerase</fullName>
        <ecNumber evidence="5">5.5.1.27</ecNumber>
    </submittedName>
</protein>
<dbReference type="InterPro" id="IPR046945">
    <property type="entry name" value="RHMD-like"/>
</dbReference>
<organism evidence="5 6">
    <name type="scientific">Candidatus Moanibacter tarae</name>
    <dbReference type="NCBI Taxonomy" id="2200854"/>
    <lineage>
        <taxon>Bacteria</taxon>
        <taxon>Pseudomonadati</taxon>
        <taxon>Verrucomicrobiota</taxon>
        <taxon>Opitutia</taxon>
        <taxon>Puniceicoccales</taxon>
        <taxon>Puniceicoccales incertae sedis</taxon>
        <taxon>Candidatus Moanibacter</taxon>
    </lineage>
</organism>
<comment type="cofactor">
    <cofactor evidence="1">
        <name>Mg(2+)</name>
        <dbReference type="ChEBI" id="CHEBI:18420"/>
    </cofactor>
</comment>
<proteinExistence type="predicted"/>
<reference evidence="5 6" key="1">
    <citation type="submission" date="2018-06" db="EMBL/GenBank/DDBJ databases">
        <title>Draft Genome Sequence of a Novel Marine Bacterium Related to the Verrucomicrobia.</title>
        <authorList>
            <person name="Vosseberg J."/>
            <person name="Martijn J."/>
            <person name="Ettema T.J.G."/>
        </authorList>
    </citation>
    <scope>NUCLEOTIDE SEQUENCE [LARGE SCALE GENOMIC DNA]</scope>
    <source>
        <strain evidence="5">TARA_B100001123</strain>
    </source>
</reference>
<gene>
    <name evidence="5" type="primary">gci_12</name>
    <name evidence="5" type="ORF">DF168_01558</name>
</gene>
<evidence type="ECO:0000313" key="6">
    <source>
        <dbReference type="Proteomes" id="UP000247465"/>
    </source>
</evidence>
<dbReference type="Gene3D" id="3.20.20.120">
    <property type="entry name" value="Enolase-like C-terminal domain"/>
    <property type="match status" value="1"/>
</dbReference>
<dbReference type="SUPFAM" id="SSF54826">
    <property type="entry name" value="Enolase N-terminal domain-like"/>
    <property type="match status" value="1"/>
</dbReference>
<dbReference type="InterPro" id="IPR013341">
    <property type="entry name" value="Mandelate_racemase_N_dom"/>
</dbReference>
<evidence type="ECO:0000256" key="1">
    <source>
        <dbReference type="ARBA" id="ARBA00001946"/>
    </source>
</evidence>
<dbReference type="KEGG" id="mtar:DF168_01558"/>
<keyword evidence="5" id="KW-0413">Isomerase</keyword>
<feature type="domain" description="Mandelate racemase/muconate lactonizing enzyme C-terminal" evidence="4">
    <location>
        <begin position="155"/>
        <end position="251"/>
    </location>
</feature>
<dbReference type="AlphaFoldDB" id="A0A2Z4AMK3"/>
<dbReference type="CDD" id="cd03316">
    <property type="entry name" value="MR_like"/>
    <property type="match status" value="1"/>
</dbReference>
<dbReference type="GO" id="GO:0016853">
    <property type="term" value="F:isomerase activity"/>
    <property type="evidence" value="ECO:0007669"/>
    <property type="project" value="UniProtKB-KW"/>
</dbReference>
<dbReference type="PANTHER" id="PTHR13794">
    <property type="entry name" value="ENOLASE SUPERFAMILY, MANDELATE RACEMASE"/>
    <property type="match status" value="1"/>
</dbReference>
<dbReference type="SMART" id="SM00922">
    <property type="entry name" value="MR_MLE"/>
    <property type="match status" value="1"/>
</dbReference>